<protein>
    <recommendedName>
        <fullName evidence="6">Leukocyte cell-derived chemotaxin-2</fullName>
    </recommendedName>
</protein>
<evidence type="ECO:0000256" key="4">
    <source>
        <dbReference type="ARBA" id="ARBA00023157"/>
    </source>
</evidence>
<dbReference type="GO" id="GO:0046872">
    <property type="term" value="F:metal ion binding"/>
    <property type="evidence" value="ECO:0007669"/>
    <property type="project" value="UniProtKB-KW"/>
</dbReference>
<dbReference type="InterPro" id="IPR017381">
    <property type="entry name" value="LECT2_chordata"/>
</dbReference>
<reference evidence="13" key="2">
    <citation type="submission" date="2025-04" db="UniProtKB">
        <authorList>
            <consortium name="RefSeq"/>
        </authorList>
    </citation>
    <scope>IDENTIFICATION</scope>
    <source>
        <tissue evidence="13">Whole blood</tissue>
    </source>
</reference>
<dbReference type="KEGG" id="umr:103663800"/>
<keyword evidence="12" id="KW-1185">Reference proteome</keyword>
<dbReference type="InterPro" id="IPR016047">
    <property type="entry name" value="M23ase_b-sheet_dom"/>
</dbReference>
<keyword evidence="2 9" id="KW-0732">Signal</keyword>
<feature type="binding site" evidence="7">
    <location>
        <position position="138"/>
    </location>
    <ligand>
        <name>Zn(2+)</name>
        <dbReference type="ChEBI" id="CHEBI:29105"/>
    </ligand>
</feature>
<dbReference type="GO" id="GO:0042802">
    <property type="term" value="F:identical protein binding"/>
    <property type="evidence" value="ECO:0007669"/>
    <property type="project" value="Ensembl"/>
</dbReference>
<evidence type="ECO:0000313" key="12">
    <source>
        <dbReference type="Proteomes" id="UP000261680"/>
    </source>
</evidence>
<dbReference type="PIRSF" id="PIRSF038085">
    <property type="entry name" value="LECT3"/>
    <property type="match status" value="1"/>
</dbReference>
<dbReference type="CTD" id="3950"/>
<evidence type="ECO:0000256" key="5">
    <source>
        <dbReference type="ARBA" id="ARBA00024361"/>
    </source>
</evidence>
<dbReference type="GeneID" id="103663800"/>
<dbReference type="Proteomes" id="UP000261680">
    <property type="component" value="Unplaced"/>
</dbReference>
<accession>A0A384C4P3</accession>
<keyword evidence="4 8" id="KW-1015">Disulfide bond</keyword>
<dbReference type="Pfam" id="PF01551">
    <property type="entry name" value="Peptidase_M23"/>
    <property type="match status" value="1"/>
</dbReference>
<dbReference type="PANTHER" id="PTHR11329:SF0">
    <property type="entry name" value="LEUKOCYTE CELL-DERIVED CHEMOTAXIN-2"/>
    <property type="match status" value="1"/>
</dbReference>
<keyword evidence="1 7" id="KW-0479">Metal-binding</keyword>
<feature type="signal peptide" evidence="9">
    <location>
        <begin position="1"/>
        <end position="18"/>
    </location>
</feature>
<dbReference type="STRING" id="29073.ENSUMAP00000023765"/>
<name>A0A384C4P3_URSMA</name>
<feature type="binding site" evidence="7">
    <location>
        <position position="53"/>
    </location>
    <ligand>
        <name>Zn(2+)</name>
        <dbReference type="ChEBI" id="CHEBI:29105"/>
    </ligand>
</feature>
<evidence type="ECO:0000259" key="10">
    <source>
        <dbReference type="Pfam" id="PF01551"/>
    </source>
</evidence>
<evidence type="ECO:0000313" key="11">
    <source>
        <dbReference type="Ensembl" id="ENSUMAP00000023765"/>
    </source>
</evidence>
<comment type="similarity">
    <text evidence="5">Belongs to the LECT2/MIM-1 family.</text>
</comment>
<dbReference type="FunFam" id="2.70.70.10:FF:000011">
    <property type="entry name" value="Leukocyte cell-derived chemotaxin-2"/>
    <property type="match status" value="1"/>
</dbReference>
<gene>
    <name evidence="11 13" type="primary">LECT2</name>
</gene>
<evidence type="ECO:0000256" key="8">
    <source>
        <dbReference type="PIRSR" id="PIRSR038085-2"/>
    </source>
</evidence>
<dbReference type="PANTHER" id="PTHR11329">
    <property type="entry name" value="LEUKOCYTE CELL-DERIVED CHEMOTAXIN 2"/>
    <property type="match status" value="1"/>
</dbReference>
<evidence type="ECO:0000256" key="3">
    <source>
        <dbReference type="ARBA" id="ARBA00022833"/>
    </source>
</evidence>
<feature type="domain" description="M23ase beta-sheet core" evidence="10">
    <location>
        <begin position="52"/>
        <end position="140"/>
    </location>
</feature>
<dbReference type="Ensembl" id="ENSUMAT00000028135.1">
    <property type="protein sequence ID" value="ENSUMAP00000023765.1"/>
    <property type="gene ID" value="ENSUMAG00000017276.1"/>
</dbReference>
<feature type="disulfide bond" evidence="8">
    <location>
        <begin position="99"/>
        <end position="142"/>
    </location>
</feature>
<organism evidence="12 13">
    <name type="scientific">Ursus maritimus</name>
    <name type="common">Polar bear</name>
    <name type="synonym">Thalarctos maritimus</name>
    <dbReference type="NCBI Taxonomy" id="29073"/>
    <lineage>
        <taxon>Eukaryota</taxon>
        <taxon>Metazoa</taxon>
        <taxon>Chordata</taxon>
        <taxon>Craniata</taxon>
        <taxon>Vertebrata</taxon>
        <taxon>Euteleostomi</taxon>
        <taxon>Mammalia</taxon>
        <taxon>Eutheria</taxon>
        <taxon>Laurasiatheria</taxon>
        <taxon>Carnivora</taxon>
        <taxon>Caniformia</taxon>
        <taxon>Ursidae</taxon>
        <taxon>Ursus</taxon>
    </lineage>
</organism>
<evidence type="ECO:0000256" key="1">
    <source>
        <dbReference type="ARBA" id="ARBA00022723"/>
    </source>
</evidence>
<evidence type="ECO:0000256" key="7">
    <source>
        <dbReference type="PIRSR" id="PIRSR038085-1"/>
    </source>
</evidence>
<evidence type="ECO:0000313" key="13">
    <source>
        <dbReference type="RefSeq" id="XP_008689807.1"/>
    </source>
</evidence>
<dbReference type="RefSeq" id="XP_008689807.1">
    <property type="nucleotide sequence ID" value="XM_008691585.2"/>
</dbReference>
<keyword evidence="3 7" id="KW-0862">Zinc</keyword>
<evidence type="ECO:0000256" key="2">
    <source>
        <dbReference type="ARBA" id="ARBA00022729"/>
    </source>
</evidence>
<dbReference type="GeneTree" id="ENSGT00390000015484"/>
<proteinExistence type="inferred from homology"/>
<dbReference type="InterPro" id="IPR008663">
    <property type="entry name" value="LECT2"/>
</dbReference>
<dbReference type="OrthoDB" id="5911921at2759"/>
<sequence>MLSTGVLLFAVLISTALAGPWANICAGKSSNEIRTCDSHGCGQYTAQRNHRPHQGVDVLCSDGATVYAPFTGMIVGQEKPYKNKNAINNGVRISGRGFCIKMFYIKPIKYKGSIKKGEKLGTLLPLQKVYPGIQSHIHIENCDLSDPTAYL</sequence>
<evidence type="ECO:0000256" key="9">
    <source>
        <dbReference type="SAM" id="SignalP"/>
    </source>
</evidence>
<feature type="binding site" evidence="7">
    <location>
        <position position="57"/>
    </location>
    <ligand>
        <name>Zn(2+)</name>
        <dbReference type="ChEBI" id="CHEBI:29105"/>
    </ligand>
</feature>
<reference evidence="11" key="1">
    <citation type="submission" date="2019-03" db="UniProtKB">
        <authorList>
            <consortium name="Ensembl"/>
        </authorList>
    </citation>
    <scope>IDENTIFICATION</scope>
</reference>
<feature type="disulfide bond" evidence="8">
    <location>
        <begin position="25"/>
        <end position="60"/>
    </location>
</feature>
<dbReference type="OMA" id="MCDSHGC"/>
<dbReference type="InterPro" id="IPR011055">
    <property type="entry name" value="Dup_hybrid_motif"/>
</dbReference>
<dbReference type="AlphaFoldDB" id="A0A384C4P3"/>
<feature type="chain" id="PRO_5044587402" description="Leukocyte cell-derived chemotaxin-2" evidence="9">
    <location>
        <begin position="19"/>
        <end position="151"/>
    </location>
</feature>
<evidence type="ECO:0000256" key="6">
    <source>
        <dbReference type="ARBA" id="ARBA00068041"/>
    </source>
</evidence>
<dbReference type="Gene3D" id="2.70.70.10">
    <property type="entry name" value="Glucose Permease (Domain IIA)"/>
    <property type="match status" value="1"/>
</dbReference>
<feature type="disulfide bond" evidence="8">
    <location>
        <begin position="36"/>
        <end position="41"/>
    </location>
</feature>